<evidence type="ECO:0000313" key="5">
    <source>
        <dbReference type="Proteomes" id="UP000452235"/>
    </source>
</evidence>
<name>A0A5M3Z0D8_ASPTE</name>
<dbReference type="InterPro" id="IPR041622">
    <property type="entry name" value="SLATT_fungi"/>
</dbReference>
<gene>
    <name evidence="4" type="ORF">ATEIFO6365_0006025300</name>
</gene>
<keyword evidence="2" id="KW-0812">Transmembrane</keyword>
<feature type="region of interest" description="Disordered" evidence="1">
    <location>
        <begin position="159"/>
        <end position="199"/>
    </location>
</feature>
<dbReference type="AlphaFoldDB" id="A0A5M3Z0D8"/>
<dbReference type="VEuPathDB" id="FungiDB:ATEG_03032"/>
<feature type="domain" description="SMODS and SLOG-associating 2TM effector" evidence="3">
    <location>
        <begin position="29"/>
        <end position="141"/>
    </location>
</feature>
<feature type="compositionally biased region" description="Basic and acidic residues" evidence="1">
    <location>
        <begin position="189"/>
        <end position="199"/>
    </location>
</feature>
<dbReference type="PANTHER" id="PTHR38793">
    <property type="entry name" value="SLATT_FUNGAL DOMAIN-CONTAINING PROTEIN-RELATED"/>
    <property type="match status" value="1"/>
</dbReference>
<comment type="caution">
    <text evidence="4">The sequence shown here is derived from an EMBL/GenBank/DDBJ whole genome shotgun (WGS) entry which is preliminary data.</text>
</comment>
<organism evidence="4 5">
    <name type="scientific">Aspergillus terreus</name>
    <dbReference type="NCBI Taxonomy" id="33178"/>
    <lineage>
        <taxon>Eukaryota</taxon>
        <taxon>Fungi</taxon>
        <taxon>Dikarya</taxon>
        <taxon>Ascomycota</taxon>
        <taxon>Pezizomycotina</taxon>
        <taxon>Eurotiomycetes</taxon>
        <taxon>Eurotiomycetidae</taxon>
        <taxon>Eurotiales</taxon>
        <taxon>Aspergillaceae</taxon>
        <taxon>Aspergillus</taxon>
        <taxon>Aspergillus subgen. Circumdati</taxon>
    </lineage>
</organism>
<dbReference type="PANTHER" id="PTHR38793:SF3">
    <property type="entry name" value="SMODS AND SLOG-ASSOCIATING 2TM EFFECTOR DOMAIN-CONTAINING PROTEIN"/>
    <property type="match status" value="1"/>
</dbReference>
<feature type="transmembrane region" description="Helical" evidence="2">
    <location>
        <begin position="42"/>
        <end position="65"/>
    </location>
</feature>
<sequence>MPESSVQQNKTKQSYEIFESATADLCRKLRTQEQSKTSYHHLFSVVFNVLAIVQLAIGATITALGPLANEHMVAITILGALNTVVAGILALMKGRGLPQRLRNDIAEIRKVLTFIDNTGIRLKYSSNNYPNSEVMRLIDEALGRYITMCEIIERNQPDSYAGGNMSQNQANNEPLEGPDKKNKILAKGRQPDEEMGHDL</sequence>
<dbReference type="Pfam" id="PF18142">
    <property type="entry name" value="SLATT_fungal"/>
    <property type="match status" value="1"/>
</dbReference>
<evidence type="ECO:0000256" key="1">
    <source>
        <dbReference type="SAM" id="MobiDB-lite"/>
    </source>
</evidence>
<dbReference type="OrthoDB" id="4472872at2759"/>
<feature type="transmembrane region" description="Helical" evidence="2">
    <location>
        <begin position="71"/>
        <end position="92"/>
    </location>
</feature>
<evidence type="ECO:0000313" key="4">
    <source>
        <dbReference type="EMBL" id="GFF16916.1"/>
    </source>
</evidence>
<proteinExistence type="predicted"/>
<dbReference type="NCBIfam" id="NF033635">
    <property type="entry name" value="SLATT_fungal"/>
    <property type="match status" value="1"/>
</dbReference>
<keyword evidence="2" id="KW-0472">Membrane</keyword>
<keyword evidence="2" id="KW-1133">Transmembrane helix</keyword>
<evidence type="ECO:0000256" key="2">
    <source>
        <dbReference type="SAM" id="Phobius"/>
    </source>
</evidence>
<dbReference type="Proteomes" id="UP000452235">
    <property type="component" value="Unassembled WGS sequence"/>
</dbReference>
<protein>
    <recommendedName>
        <fullName evidence="3">SMODS and SLOG-associating 2TM effector domain-containing protein</fullName>
    </recommendedName>
</protein>
<reference evidence="4 5" key="1">
    <citation type="submission" date="2020-01" db="EMBL/GenBank/DDBJ databases">
        <title>Aspergillus terreus IFO 6365 whole genome shotgun sequence.</title>
        <authorList>
            <person name="Kanamasa S."/>
            <person name="Takahashi H."/>
        </authorList>
    </citation>
    <scope>NUCLEOTIDE SEQUENCE [LARGE SCALE GENOMIC DNA]</scope>
    <source>
        <strain evidence="4 5">IFO 6365</strain>
    </source>
</reference>
<keyword evidence="5" id="KW-1185">Reference proteome</keyword>
<accession>A0A5M3Z0D8</accession>
<dbReference type="EMBL" id="BLJY01000006">
    <property type="protein sequence ID" value="GFF16916.1"/>
    <property type="molecule type" value="Genomic_DNA"/>
</dbReference>
<evidence type="ECO:0000259" key="3">
    <source>
        <dbReference type="Pfam" id="PF18142"/>
    </source>
</evidence>